<dbReference type="EMBL" id="CP133620">
    <property type="protein sequence ID" value="WMV44418.1"/>
    <property type="molecule type" value="Genomic_DNA"/>
</dbReference>
<dbReference type="PRINTS" id="PR00081">
    <property type="entry name" value="GDHRDH"/>
</dbReference>
<evidence type="ECO:0000313" key="4">
    <source>
        <dbReference type="Proteomes" id="UP001234989"/>
    </source>
</evidence>
<evidence type="ECO:0000313" key="3">
    <source>
        <dbReference type="EMBL" id="WMV44418.1"/>
    </source>
</evidence>
<gene>
    <name evidence="3" type="ORF">MTR67_037803</name>
</gene>
<dbReference type="InterPro" id="IPR002347">
    <property type="entry name" value="SDR_fam"/>
</dbReference>
<evidence type="ECO:0000256" key="1">
    <source>
        <dbReference type="ARBA" id="ARBA00006484"/>
    </source>
</evidence>
<dbReference type="Gene3D" id="3.40.50.720">
    <property type="entry name" value="NAD(P)-binding Rossmann-like Domain"/>
    <property type="match status" value="1"/>
</dbReference>
<evidence type="ECO:0000256" key="2">
    <source>
        <dbReference type="ARBA" id="ARBA00023002"/>
    </source>
</evidence>
<keyword evidence="2" id="KW-0560">Oxidoreductase</keyword>
<dbReference type="InterPro" id="IPR036291">
    <property type="entry name" value="NAD(P)-bd_dom_sf"/>
</dbReference>
<dbReference type="AlphaFoldDB" id="A0AAF0ZNT6"/>
<keyword evidence="4" id="KW-1185">Reference proteome</keyword>
<evidence type="ECO:0008006" key="5">
    <source>
        <dbReference type="Google" id="ProtNLM"/>
    </source>
</evidence>
<accession>A0AAF0ZNT6</accession>
<dbReference type="SUPFAM" id="SSF51735">
    <property type="entry name" value="NAD(P)-binding Rossmann-fold domains"/>
    <property type="match status" value="1"/>
</dbReference>
<dbReference type="Proteomes" id="UP001234989">
    <property type="component" value="Chromosome 9"/>
</dbReference>
<sequence>MGLMEALIFLCKGQFWRMAVFWTVSLILSYLQLFSQTHLSRKSKLFDRCSSISSSAIRKPICIITGSYLILVVGKSDGLSSNGDIKLPCQSPVIDEIVGSSQADVFDTLKSATLRLWIKFNSKTSTTTVLALLDRVTWYLLPVQATSGLGAAVSYALAKEGYCVILAGRSLHSLSKVASEIKEQIDDACVKAFQVDLSSYKSILSFKHSLQQWLLDSDLHCSVQLLINNAGILATSYRVTTEQCDQMVSTNYIGPFCLTKLLLPLLEQSPIPSRVVNVTSFTHRNVSSMEVTRETISGQWFSKLSSYPYAHVYEYSKLCLLLFTYELHRQVGLAEKSHSVSVIAADPGVVKTNIMREIPSCLSWLAFFVLKLLGLLQSPEVGITSVLDAVHAPPETSGVYFFGGNGRTLRSSQLSYNSKLAKDLWDASSQIFLERQLASRDTT</sequence>
<name>A0AAF0ZNT6_SOLVR</name>
<organism evidence="3 4">
    <name type="scientific">Solanum verrucosum</name>
    <dbReference type="NCBI Taxonomy" id="315347"/>
    <lineage>
        <taxon>Eukaryota</taxon>
        <taxon>Viridiplantae</taxon>
        <taxon>Streptophyta</taxon>
        <taxon>Embryophyta</taxon>
        <taxon>Tracheophyta</taxon>
        <taxon>Spermatophyta</taxon>
        <taxon>Magnoliopsida</taxon>
        <taxon>eudicotyledons</taxon>
        <taxon>Gunneridae</taxon>
        <taxon>Pentapetalae</taxon>
        <taxon>asterids</taxon>
        <taxon>lamiids</taxon>
        <taxon>Solanales</taxon>
        <taxon>Solanaceae</taxon>
        <taxon>Solanoideae</taxon>
        <taxon>Solaneae</taxon>
        <taxon>Solanum</taxon>
    </lineage>
</organism>
<dbReference type="Pfam" id="PF00106">
    <property type="entry name" value="adh_short"/>
    <property type="match status" value="1"/>
</dbReference>
<proteinExistence type="inferred from homology"/>
<protein>
    <recommendedName>
        <fullName evidence="5">Short-chain dehydrogenase</fullName>
    </recommendedName>
</protein>
<dbReference type="GO" id="GO:0016491">
    <property type="term" value="F:oxidoreductase activity"/>
    <property type="evidence" value="ECO:0007669"/>
    <property type="project" value="UniProtKB-KW"/>
</dbReference>
<comment type="similarity">
    <text evidence="1">Belongs to the short-chain dehydrogenases/reductases (SDR) family.</text>
</comment>
<dbReference type="PANTHER" id="PTHR24320:SF227">
    <property type="entry name" value="RETINOL DEHYDROGENASE 11"/>
    <property type="match status" value="1"/>
</dbReference>
<reference evidence="3" key="1">
    <citation type="submission" date="2023-08" db="EMBL/GenBank/DDBJ databases">
        <title>A de novo genome assembly of Solanum verrucosum Schlechtendal, a Mexican diploid species geographically isolated from the other diploid A-genome species in potato relatives.</title>
        <authorList>
            <person name="Hosaka K."/>
        </authorList>
    </citation>
    <scope>NUCLEOTIDE SEQUENCE</scope>
    <source>
        <tissue evidence="3">Young leaves</tissue>
    </source>
</reference>
<dbReference type="PANTHER" id="PTHR24320">
    <property type="entry name" value="RETINOL DEHYDROGENASE"/>
    <property type="match status" value="1"/>
</dbReference>